<organism evidence="2 3">
    <name type="scientific">Plutella xylostella</name>
    <name type="common">Diamondback moth</name>
    <name type="synonym">Plutella maculipennis</name>
    <dbReference type="NCBI Taxonomy" id="51655"/>
    <lineage>
        <taxon>Eukaryota</taxon>
        <taxon>Metazoa</taxon>
        <taxon>Ecdysozoa</taxon>
        <taxon>Arthropoda</taxon>
        <taxon>Hexapoda</taxon>
        <taxon>Insecta</taxon>
        <taxon>Pterygota</taxon>
        <taxon>Neoptera</taxon>
        <taxon>Endopterygota</taxon>
        <taxon>Lepidoptera</taxon>
        <taxon>Glossata</taxon>
        <taxon>Ditrysia</taxon>
        <taxon>Yponomeutoidea</taxon>
        <taxon>Plutellidae</taxon>
        <taxon>Plutella</taxon>
    </lineage>
</organism>
<evidence type="ECO:0000313" key="3">
    <source>
        <dbReference type="Proteomes" id="UP000823941"/>
    </source>
</evidence>
<feature type="non-terminal residue" evidence="2">
    <location>
        <position position="1"/>
    </location>
</feature>
<gene>
    <name evidence="2" type="ORF">JYU34_022813</name>
</gene>
<accession>A0ABQ7PP98</accession>
<reference evidence="2 3" key="1">
    <citation type="submission" date="2021-06" db="EMBL/GenBank/DDBJ databases">
        <title>A haploid diamondback moth (Plutella xylostella L.) genome assembly resolves 31 chromosomes and identifies a diamide resistance mutation.</title>
        <authorList>
            <person name="Ward C.M."/>
            <person name="Perry K.D."/>
            <person name="Baker G."/>
            <person name="Powis K."/>
            <person name="Heckel D.G."/>
            <person name="Baxter S.W."/>
        </authorList>
    </citation>
    <scope>NUCLEOTIDE SEQUENCE [LARGE SCALE GENOMIC DNA]</scope>
    <source>
        <strain evidence="2 3">LV</strain>
        <tissue evidence="2">Single pupa</tissue>
    </source>
</reference>
<keyword evidence="3" id="KW-1185">Reference proteome</keyword>
<feature type="region of interest" description="Disordered" evidence="1">
    <location>
        <begin position="39"/>
        <end position="59"/>
    </location>
</feature>
<proteinExistence type="predicted"/>
<dbReference type="EMBL" id="JAHIBW010000142">
    <property type="protein sequence ID" value="KAG7294817.1"/>
    <property type="molecule type" value="Genomic_DNA"/>
</dbReference>
<comment type="caution">
    <text evidence="2">The sequence shown here is derived from an EMBL/GenBank/DDBJ whole genome shotgun (WGS) entry which is preliminary data.</text>
</comment>
<protein>
    <submittedName>
        <fullName evidence="2">Uncharacterized protein</fullName>
    </submittedName>
</protein>
<sequence length="79" mass="7999">VSSVSSNSGGGEGSSSCSTKLCGGAGCGGACLGAVPRVSTAPPRARQPASNSLRRSQHHSMKVWGSENYLEYDEIGLLS</sequence>
<name>A0ABQ7PP98_PLUXY</name>
<evidence type="ECO:0000313" key="2">
    <source>
        <dbReference type="EMBL" id="KAG7294817.1"/>
    </source>
</evidence>
<evidence type="ECO:0000256" key="1">
    <source>
        <dbReference type="SAM" id="MobiDB-lite"/>
    </source>
</evidence>
<dbReference type="Proteomes" id="UP000823941">
    <property type="component" value="Unassembled WGS sequence"/>
</dbReference>